<protein>
    <submittedName>
        <fullName evidence="2">Uncharacterized protein</fullName>
    </submittedName>
</protein>
<dbReference type="RefSeq" id="WP_183362026.1">
    <property type="nucleotide sequence ID" value="NZ_BLXZ01000006.1"/>
</dbReference>
<accession>A0A6V8NA29</accession>
<name>A0A6V8NA29_9BACT</name>
<feature type="region of interest" description="Disordered" evidence="1">
    <location>
        <begin position="41"/>
        <end position="61"/>
    </location>
</feature>
<organism evidence="2 3">
    <name type="scientific">Geomonas limicola</name>
    <dbReference type="NCBI Taxonomy" id="2740186"/>
    <lineage>
        <taxon>Bacteria</taxon>
        <taxon>Pseudomonadati</taxon>
        <taxon>Thermodesulfobacteriota</taxon>
        <taxon>Desulfuromonadia</taxon>
        <taxon>Geobacterales</taxon>
        <taxon>Geobacteraceae</taxon>
        <taxon>Geomonas</taxon>
    </lineage>
</organism>
<keyword evidence="3" id="KW-1185">Reference proteome</keyword>
<dbReference type="AlphaFoldDB" id="A0A6V8NA29"/>
<evidence type="ECO:0000256" key="1">
    <source>
        <dbReference type="SAM" id="MobiDB-lite"/>
    </source>
</evidence>
<evidence type="ECO:0000313" key="3">
    <source>
        <dbReference type="Proteomes" id="UP000587586"/>
    </source>
</evidence>
<comment type="caution">
    <text evidence="2">The sequence shown here is derived from an EMBL/GenBank/DDBJ whole genome shotgun (WGS) entry which is preliminary data.</text>
</comment>
<evidence type="ECO:0000313" key="2">
    <source>
        <dbReference type="EMBL" id="GFO69442.1"/>
    </source>
</evidence>
<proteinExistence type="predicted"/>
<dbReference type="EMBL" id="BLXZ01000006">
    <property type="protein sequence ID" value="GFO69442.1"/>
    <property type="molecule type" value="Genomic_DNA"/>
</dbReference>
<dbReference type="Proteomes" id="UP000587586">
    <property type="component" value="Unassembled WGS sequence"/>
</dbReference>
<sequence>MFLELIAGFMGKQQTATTVQVEAVTTVSEENVKRLAQRRARFSHRPYTRSDGFTVSGPRMR</sequence>
<reference evidence="3" key="1">
    <citation type="submission" date="2020-06" db="EMBL/GenBank/DDBJ databases">
        <title>Draft genomic sequecing of Geomonas sp. Red745.</title>
        <authorList>
            <person name="Itoh H."/>
            <person name="Xu Z.X."/>
            <person name="Ushijima N."/>
            <person name="Masuda Y."/>
            <person name="Shiratori Y."/>
            <person name="Senoo K."/>
        </authorList>
    </citation>
    <scope>NUCLEOTIDE SEQUENCE [LARGE SCALE GENOMIC DNA]</scope>
    <source>
        <strain evidence="3">Red745</strain>
    </source>
</reference>
<gene>
    <name evidence="2" type="ORF">GMLC_30210</name>
</gene>